<keyword evidence="5 10" id="KW-0067">ATP-binding</keyword>
<dbReference type="GO" id="GO:0007169">
    <property type="term" value="P:cell surface receptor protein tyrosine kinase signaling pathway"/>
    <property type="evidence" value="ECO:0007669"/>
    <property type="project" value="TreeGrafter"/>
</dbReference>
<dbReference type="GO" id="GO:0004714">
    <property type="term" value="F:transmembrane receptor protein tyrosine kinase activity"/>
    <property type="evidence" value="ECO:0007669"/>
    <property type="project" value="UniProtKB-EC"/>
</dbReference>
<proteinExistence type="predicted"/>
<feature type="binding site" evidence="10">
    <location>
        <position position="27"/>
    </location>
    <ligand>
        <name>ATP</name>
        <dbReference type="ChEBI" id="CHEBI:30616"/>
    </ligand>
</feature>
<evidence type="ECO:0000313" key="13">
    <source>
        <dbReference type="Proteomes" id="UP000274131"/>
    </source>
</evidence>
<keyword evidence="6" id="KW-1133">Transmembrane helix</keyword>
<dbReference type="InterPro" id="IPR001245">
    <property type="entry name" value="Ser-Thr/Tyr_kinase_cat_dom"/>
</dbReference>
<dbReference type="InterPro" id="IPR020635">
    <property type="entry name" value="Tyr_kinase_cat_dom"/>
</dbReference>
<dbReference type="Pfam" id="PF07714">
    <property type="entry name" value="PK_Tyr_Ser-Thr"/>
    <property type="match status" value="1"/>
</dbReference>
<comment type="subcellular location">
    <subcellularLocation>
        <location evidence="1">Membrane</location>
        <topology evidence="1">Single-pass membrane protein</topology>
    </subcellularLocation>
</comment>
<evidence type="ECO:0000256" key="4">
    <source>
        <dbReference type="ARBA" id="ARBA00022741"/>
    </source>
</evidence>
<dbReference type="SUPFAM" id="SSF56112">
    <property type="entry name" value="Protein kinase-like (PK-like)"/>
    <property type="match status" value="1"/>
</dbReference>
<dbReference type="InterPro" id="IPR000719">
    <property type="entry name" value="Prot_kinase_dom"/>
</dbReference>
<keyword evidence="4 10" id="KW-0547">Nucleotide-binding</keyword>
<evidence type="ECO:0000256" key="6">
    <source>
        <dbReference type="ARBA" id="ARBA00022989"/>
    </source>
</evidence>
<dbReference type="PANTHER" id="PTHR24416">
    <property type="entry name" value="TYROSINE-PROTEIN KINASE RECEPTOR"/>
    <property type="match status" value="1"/>
</dbReference>
<dbReference type="SMART" id="SM00219">
    <property type="entry name" value="TyrKc"/>
    <property type="match status" value="1"/>
</dbReference>
<reference evidence="12 13" key="1">
    <citation type="submission" date="2018-10" db="EMBL/GenBank/DDBJ databases">
        <authorList>
            <consortium name="Pathogen Informatics"/>
        </authorList>
    </citation>
    <scope>NUCLEOTIDE SEQUENCE [LARGE SCALE GENOMIC DNA]</scope>
</reference>
<dbReference type="PANTHER" id="PTHR24416:SF550">
    <property type="entry name" value="FIBROBLAST GROWTH FACTOR RECEPTOR HOMOLOG 1-RELATED"/>
    <property type="match status" value="1"/>
</dbReference>
<dbReference type="GO" id="GO:0005524">
    <property type="term" value="F:ATP binding"/>
    <property type="evidence" value="ECO:0007669"/>
    <property type="project" value="UniProtKB-UniRule"/>
</dbReference>
<dbReference type="PROSITE" id="PS00107">
    <property type="entry name" value="PROTEIN_KINASE_ATP"/>
    <property type="match status" value="1"/>
</dbReference>
<keyword evidence="3" id="KW-0732">Signal</keyword>
<dbReference type="PIRSF" id="PIRSF000654">
    <property type="entry name" value="Integrin-linked_kinase"/>
    <property type="match status" value="1"/>
</dbReference>
<evidence type="ECO:0000256" key="8">
    <source>
        <dbReference type="ARBA" id="ARBA00023170"/>
    </source>
</evidence>
<dbReference type="InterPro" id="IPR050122">
    <property type="entry name" value="RTK"/>
</dbReference>
<protein>
    <recommendedName>
        <fullName evidence="11">Protein kinase domain-containing protein</fullName>
    </recommendedName>
</protein>
<gene>
    <name evidence="12" type="ORF">EVEC_LOCUS938</name>
</gene>
<dbReference type="InterPro" id="IPR011009">
    <property type="entry name" value="Kinase-like_dom_sf"/>
</dbReference>
<dbReference type="GO" id="GO:0005886">
    <property type="term" value="C:plasma membrane"/>
    <property type="evidence" value="ECO:0007669"/>
    <property type="project" value="TreeGrafter"/>
</dbReference>
<dbReference type="InterPro" id="IPR008266">
    <property type="entry name" value="Tyr_kinase_AS"/>
</dbReference>
<dbReference type="EMBL" id="UXUI01007151">
    <property type="protein sequence ID" value="VDD85795.1"/>
    <property type="molecule type" value="Genomic_DNA"/>
</dbReference>
<evidence type="ECO:0000256" key="2">
    <source>
        <dbReference type="ARBA" id="ARBA00022692"/>
    </source>
</evidence>
<dbReference type="OrthoDB" id="5984265at2759"/>
<evidence type="ECO:0000256" key="7">
    <source>
        <dbReference type="ARBA" id="ARBA00023136"/>
    </source>
</evidence>
<keyword evidence="2" id="KW-0812">Transmembrane</keyword>
<dbReference type="Proteomes" id="UP000274131">
    <property type="component" value="Unassembled WGS sequence"/>
</dbReference>
<dbReference type="Gene3D" id="3.30.200.20">
    <property type="entry name" value="Phosphorylase Kinase, domain 1"/>
    <property type="match status" value="1"/>
</dbReference>
<accession>A0A3P6ICS8</accession>
<keyword evidence="13" id="KW-1185">Reference proteome</keyword>
<evidence type="ECO:0000256" key="5">
    <source>
        <dbReference type="ARBA" id="ARBA00022840"/>
    </source>
</evidence>
<evidence type="ECO:0000313" key="12">
    <source>
        <dbReference type="EMBL" id="VDD85795.1"/>
    </source>
</evidence>
<evidence type="ECO:0000256" key="3">
    <source>
        <dbReference type="ARBA" id="ARBA00022729"/>
    </source>
</evidence>
<evidence type="ECO:0000259" key="11">
    <source>
        <dbReference type="PROSITE" id="PS50011"/>
    </source>
</evidence>
<keyword evidence="8" id="KW-0675">Receptor</keyword>
<evidence type="ECO:0000256" key="9">
    <source>
        <dbReference type="ARBA" id="ARBA00051243"/>
    </source>
</evidence>
<comment type="catalytic activity">
    <reaction evidence="9">
        <text>L-tyrosyl-[protein] + ATP = O-phospho-L-tyrosyl-[protein] + ADP + H(+)</text>
        <dbReference type="Rhea" id="RHEA:10596"/>
        <dbReference type="Rhea" id="RHEA-COMP:10136"/>
        <dbReference type="Rhea" id="RHEA-COMP:20101"/>
        <dbReference type="ChEBI" id="CHEBI:15378"/>
        <dbReference type="ChEBI" id="CHEBI:30616"/>
        <dbReference type="ChEBI" id="CHEBI:46858"/>
        <dbReference type="ChEBI" id="CHEBI:61978"/>
        <dbReference type="ChEBI" id="CHEBI:456216"/>
        <dbReference type="EC" id="2.7.10.1"/>
    </reaction>
</comment>
<dbReference type="GO" id="GO:0043235">
    <property type="term" value="C:receptor complex"/>
    <property type="evidence" value="ECO:0007669"/>
    <property type="project" value="TreeGrafter"/>
</dbReference>
<dbReference type="STRING" id="51028.A0A3P6ICS8"/>
<dbReference type="PROSITE" id="PS00109">
    <property type="entry name" value="PROTEIN_KINASE_TYR"/>
    <property type="match status" value="1"/>
</dbReference>
<evidence type="ECO:0000256" key="10">
    <source>
        <dbReference type="PROSITE-ProRule" id="PRU10141"/>
    </source>
</evidence>
<feature type="domain" description="Protein kinase" evidence="11">
    <location>
        <begin position="1"/>
        <end position="248"/>
    </location>
</feature>
<sequence>MKKQLGEGAFGEVWKAELTFSEVAVKKLKSNAQDKEMEDLISEKMTFQKIGQHDNILKLIGCSTQGGPLFVVLELCKYVQSTTSAKDPEIVLINPLTLRHLVQFAWQVARGMQYMTSRKIIHRDLAARNVLVADNYVLKISDFGLSRDLHIMCLKGWKHFCINATFYTTSSWSFGILLWEIITLGGTPYPSIAMEQLYSNCSVLSTEDPKQRPTFDVLVDYFDWMLNQSASEQEVTVYGKEEPHFIFD</sequence>
<keyword evidence="7" id="KW-0472">Membrane</keyword>
<dbReference type="AlphaFoldDB" id="A0A3P6ICS8"/>
<dbReference type="InterPro" id="IPR017441">
    <property type="entry name" value="Protein_kinase_ATP_BS"/>
</dbReference>
<dbReference type="Gene3D" id="1.10.510.10">
    <property type="entry name" value="Transferase(Phosphotransferase) domain 1"/>
    <property type="match status" value="1"/>
</dbReference>
<name>A0A3P6ICS8_ENTVE</name>
<organism evidence="12 13">
    <name type="scientific">Enterobius vermicularis</name>
    <name type="common">Human pinworm</name>
    <dbReference type="NCBI Taxonomy" id="51028"/>
    <lineage>
        <taxon>Eukaryota</taxon>
        <taxon>Metazoa</taxon>
        <taxon>Ecdysozoa</taxon>
        <taxon>Nematoda</taxon>
        <taxon>Chromadorea</taxon>
        <taxon>Rhabditida</taxon>
        <taxon>Spirurina</taxon>
        <taxon>Oxyuridomorpha</taxon>
        <taxon>Oxyuroidea</taxon>
        <taxon>Oxyuridae</taxon>
        <taxon>Enterobius</taxon>
    </lineage>
</organism>
<dbReference type="PROSITE" id="PS50011">
    <property type="entry name" value="PROTEIN_KINASE_DOM"/>
    <property type="match status" value="1"/>
</dbReference>
<evidence type="ECO:0000256" key="1">
    <source>
        <dbReference type="ARBA" id="ARBA00004167"/>
    </source>
</evidence>